<dbReference type="STRING" id="537013.CLOSTMETH_03306"/>
<dbReference type="GO" id="GO:0005886">
    <property type="term" value="C:plasma membrane"/>
    <property type="evidence" value="ECO:0007669"/>
    <property type="project" value="TreeGrafter"/>
</dbReference>
<evidence type="ECO:0000313" key="11">
    <source>
        <dbReference type="Proteomes" id="UP000003340"/>
    </source>
</evidence>
<comment type="caution">
    <text evidence="10">The sequence shown here is derived from an EMBL/GenBank/DDBJ whole genome shotgun (WGS) entry which is preliminary data.</text>
</comment>
<accession>C0EHA6</accession>
<dbReference type="PANTHER" id="PTHR37820:SF1">
    <property type="entry name" value="CELL DIVISION PROTEIN FTSQ"/>
    <property type="match status" value="1"/>
</dbReference>
<reference evidence="10 11" key="1">
    <citation type="submission" date="2009-01" db="EMBL/GenBank/DDBJ databases">
        <authorList>
            <person name="Fulton L."/>
            <person name="Clifton S."/>
            <person name="Fulton B."/>
            <person name="Xu J."/>
            <person name="Minx P."/>
            <person name="Pepin K.H."/>
            <person name="Johnson M."/>
            <person name="Bhonagiri V."/>
            <person name="Nash W.E."/>
            <person name="Mardis E.R."/>
            <person name="Wilson R.K."/>
        </authorList>
    </citation>
    <scope>NUCLEOTIDE SEQUENCE [LARGE SCALE GENOMIC DNA]</scope>
    <source>
        <strain evidence="10 11">DSM 5476</strain>
    </source>
</reference>
<evidence type="ECO:0000313" key="10">
    <source>
        <dbReference type="EMBL" id="EEG29193.1"/>
    </source>
</evidence>
<feature type="domain" description="POTRA" evidence="9">
    <location>
        <begin position="50"/>
        <end position="119"/>
    </location>
</feature>
<keyword evidence="11" id="KW-1185">Reference proteome</keyword>
<dbReference type="EMBL" id="ACEC01000115">
    <property type="protein sequence ID" value="EEG29193.1"/>
    <property type="molecule type" value="Genomic_DNA"/>
</dbReference>
<evidence type="ECO:0000256" key="3">
    <source>
        <dbReference type="ARBA" id="ARBA00022618"/>
    </source>
</evidence>
<dbReference type="Pfam" id="PF08478">
    <property type="entry name" value="POTRA_1"/>
    <property type="match status" value="1"/>
</dbReference>
<proteinExistence type="predicted"/>
<evidence type="ECO:0000256" key="6">
    <source>
        <dbReference type="ARBA" id="ARBA00023136"/>
    </source>
</evidence>
<reference evidence="10 11" key="2">
    <citation type="submission" date="2009-02" db="EMBL/GenBank/DDBJ databases">
        <title>Draft genome sequence of Clostridium methylpentosum (DSM 5476).</title>
        <authorList>
            <person name="Sudarsanam P."/>
            <person name="Ley R."/>
            <person name="Guruge J."/>
            <person name="Turnbaugh P.J."/>
            <person name="Mahowald M."/>
            <person name="Liep D."/>
            <person name="Gordon J."/>
        </authorList>
    </citation>
    <scope>NUCLEOTIDE SEQUENCE [LARGE SCALE GENOMIC DNA]</scope>
    <source>
        <strain evidence="10 11">DSM 5476</strain>
    </source>
</reference>
<name>C0EHA6_9FIRM</name>
<keyword evidence="3" id="KW-0132">Cell division</keyword>
<protein>
    <submittedName>
        <fullName evidence="10">POTRA domain protein, FtsQ-type</fullName>
    </submittedName>
</protein>
<evidence type="ECO:0000256" key="8">
    <source>
        <dbReference type="SAM" id="Phobius"/>
    </source>
</evidence>
<evidence type="ECO:0000256" key="4">
    <source>
        <dbReference type="ARBA" id="ARBA00022692"/>
    </source>
</evidence>
<dbReference type="AlphaFoldDB" id="C0EHA6"/>
<dbReference type="InterPro" id="IPR034746">
    <property type="entry name" value="POTRA"/>
</dbReference>
<dbReference type="PROSITE" id="PS51779">
    <property type="entry name" value="POTRA"/>
    <property type="match status" value="1"/>
</dbReference>
<dbReference type="Proteomes" id="UP000003340">
    <property type="component" value="Unassembled WGS sequence"/>
</dbReference>
<keyword evidence="4 8" id="KW-0812">Transmembrane</keyword>
<evidence type="ECO:0000256" key="7">
    <source>
        <dbReference type="ARBA" id="ARBA00023306"/>
    </source>
</evidence>
<keyword evidence="7" id="KW-0131">Cell cycle</keyword>
<dbReference type="PANTHER" id="PTHR37820">
    <property type="entry name" value="CELL DIVISION PROTEIN DIVIB"/>
    <property type="match status" value="1"/>
</dbReference>
<keyword evidence="5 8" id="KW-1133">Transmembrane helix</keyword>
<evidence type="ECO:0000256" key="2">
    <source>
        <dbReference type="ARBA" id="ARBA00022475"/>
    </source>
</evidence>
<evidence type="ECO:0000259" key="9">
    <source>
        <dbReference type="PROSITE" id="PS51779"/>
    </source>
</evidence>
<sequence>MNNQDERNAVRKKTGLKRRRRRKRKYLFYYILLFLVVVVGGVTLSMTVFFNAAKFEIPNTGVYTAEEILAQSGVQKGDNLIRLDPKSVEKRIRESLVYCDEVTVQKKLPSTLIIDFTPAQATYNYLIDGKYAYVSKGGRVLETNQDTPAEGGMVVVGIDIGQIRQGEWIHTADEERMKLLDKLQTELSSAGFTDITQIDLTDTANLKIRYEDRITIEIQDASESSYIINAAKSILTNNISSGSKGKIFYVESTKSIHFLPDSDG</sequence>
<dbReference type="eggNOG" id="COG1589">
    <property type="taxonomic scope" value="Bacteria"/>
</dbReference>
<dbReference type="Gene3D" id="3.10.20.310">
    <property type="entry name" value="membrane protein fhac"/>
    <property type="match status" value="1"/>
</dbReference>
<keyword evidence="2" id="KW-1003">Cell membrane</keyword>
<dbReference type="InterPro" id="IPR013685">
    <property type="entry name" value="POTRA_FtsQ_type"/>
</dbReference>
<evidence type="ECO:0000256" key="1">
    <source>
        <dbReference type="ARBA" id="ARBA00004370"/>
    </source>
</evidence>
<comment type="subcellular location">
    <subcellularLocation>
        <location evidence="1">Membrane</location>
    </subcellularLocation>
</comment>
<dbReference type="InterPro" id="IPR050487">
    <property type="entry name" value="FtsQ_DivIB"/>
</dbReference>
<gene>
    <name evidence="10" type="ORF">CLOSTMETH_03306</name>
</gene>
<evidence type="ECO:0000256" key="5">
    <source>
        <dbReference type="ARBA" id="ARBA00022989"/>
    </source>
</evidence>
<feature type="transmembrane region" description="Helical" evidence="8">
    <location>
        <begin position="27"/>
        <end position="50"/>
    </location>
</feature>
<keyword evidence="6 8" id="KW-0472">Membrane</keyword>
<dbReference type="GO" id="GO:0051301">
    <property type="term" value="P:cell division"/>
    <property type="evidence" value="ECO:0007669"/>
    <property type="project" value="UniProtKB-KW"/>
</dbReference>
<organism evidence="10 11">
    <name type="scientific">[Clostridium] methylpentosum DSM 5476</name>
    <dbReference type="NCBI Taxonomy" id="537013"/>
    <lineage>
        <taxon>Bacteria</taxon>
        <taxon>Bacillati</taxon>
        <taxon>Bacillota</taxon>
        <taxon>Clostridia</taxon>
        <taxon>Eubacteriales</taxon>
        <taxon>Oscillospiraceae</taxon>
        <taxon>Oscillospiraceae incertae sedis</taxon>
    </lineage>
</organism>
<dbReference type="HOGENOM" id="CLU_1052540_0_0_9"/>